<reference evidence="11" key="3">
    <citation type="submission" date="2025-08" db="UniProtKB">
        <authorList>
            <consortium name="Ensembl"/>
        </authorList>
    </citation>
    <scope>IDENTIFICATION</scope>
</reference>
<evidence type="ECO:0000259" key="10">
    <source>
        <dbReference type="PROSITE" id="PS50071"/>
    </source>
</evidence>
<sequence length="197" mass="20961">AGSRLERGAGGSPAGPRRRRRTTFSRGQLSELERVFAALPYPDIGTRERLAELTQLPEAKIQVWFQNRRARRMKSGKLERPSCRRVLASKPPPSCPPSPRGSALLPPCPGQCPGPALPCLVSAFPGQARGEGSCQPPCSQGGAHWPLASPNQAGVPGVEPATGEGLSYWDVFPVQTSLGCISDLIYNAAIITDLGEP</sequence>
<feature type="domain" description="Homeobox" evidence="10">
    <location>
        <begin position="15"/>
        <end position="75"/>
    </location>
</feature>
<evidence type="ECO:0000256" key="2">
    <source>
        <dbReference type="ARBA" id="ARBA00005733"/>
    </source>
</evidence>
<dbReference type="FunFam" id="1.10.10.60:FF:000312">
    <property type="entry name" value="Mix-type homeobox gene 1"/>
    <property type="match status" value="1"/>
</dbReference>
<evidence type="ECO:0000256" key="4">
    <source>
        <dbReference type="ARBA" id="ARBA00023125"/>
    </source>
</evidence>
<comment type="subcellular location">
    <subcellularLocation>
        <location evidence="1 7 8">Nucleus</location>
    </subcellularLocation>
</comment>
<dbReference type="CDD" id="cd00086">
    <property type="entry name" value="homeodomain"/>
    <property type="match status" value="1"/>
</dbReference>
<evidence type="ECO:0000256" key="1">
    <source>
        <dbReference type="ARBA" id="ARBA00004123"/>
    </source>
</evidence>
<feature type="region of interest" description="Disordered" evidence="9">
    <location>
        <begin position="1"/>
        <end position="26"/>
    </location>
</feature>
<dbReference type="PANTHER" id="PTHR47777">
    <property type="entry name" value="HOMEOBOX PROTEIN SEBOX"/>
    <property type="match status" value="1"/>
</dbReference>
<reference evidence="11" key="4">
    <citation type="submission" date="2025-09" db="UniProtKB">
        <authorList>
            <consortium name="Ensembl"/>
        </authorList>
    </citation>
    <scope>IDENTIFICATION</scope>
</reference>
<reference evidence="12" key="1">
    <citation type="submission" date="2011-10" db="EMBL/GenBank/DDBJ databases">
        <authorList>
            <consortium name="Soft-shell Turtle Genome Consortium"/>
        </authorList>
    </citation>
    <scope>NUCLEOTIDE SEQUENCE [LARGE SCALE GENOMIC DNA]</scope>
    <source>
        <strain evidence="12">Daiwa-1</strain>
    </source>
</reference>
<evidence type="ECO:0000256" key="9">
    <source>
        <dbReference type="SAM" id="MobiDB-lite"/>
    </source>
</evidence>
<keyword evidence="3" id="KW-0217">Developmental protein</keyword>
<reference evidence="12" key="2">
    <citation type="journal article" date="2013" name="Nat. Genet.">
        <title>The draft genomes of soft-shell turtle and green sea turtle yield insights into the development and evolution of the turtle-specific body plan.</title>
        <authorList>
            <person name="Wang Z."/>
            <person name="Pascual-Anaya J."/>
            <person name="Zadissa A."/>
            <person name="Li W."/>
            <person name="Niimura Y."/>
            <person name="Huang Z."/>
            <person name="Li C."/>
            <person name="White S."/>
            <person name="Xiong Z."/>
            <person name="Fang D."/>
            <person name="Wang B."/>
            <person name="Ming Y."/>
            <person name="Chen Y."/>
            <person name="Zheng Y."/>
            <person name="Kuraku S."/>
            <person name="Pignatelli M."/>
            <person name="Herrero J."/>
            <person name="Beal K."/>
            <person name="Nozawa M."/>
            <person name="Li Q."/>
            <person name="Wang J."/>
            <person name="Zhang H."/>
            <person name="Yu L."/>
            <person name="Shigenobu S."/>
            <person name="Wang J."/>
            <person name="Liu J."/>
            <person name="Flicek P."/>
            <person name="Searle S."/>
            <person name="Wang J."/>
            <person name="Kuratani S."/>
            <person name="Yin Y."/>
            <person name="Aken B."/>
            <person name="Zhang G."/>
            <person name="Irie N."/>
        </authorList>
    </citation>
    <scope>NUCLEOTIDE SEQUENCE [LARGE SCALE GENOMIC DNA]</scope>
    <source>
        <strain evidence="12">Daiwa-1</strain>
    </source>
</reference>
<dbReference type="SUPFAM" id="SSF46689">
    <property type="entry name" value="Homeodomain-like"/>
    <property type="match status" value="1"/>
</dbReference>
<gene>
    <name evidence="11" type="primary">SEBOX</name>
</gene>
<evidence type="ECO:0000256" key="8">
    <source>
        <dbReference type="RuleBase" id="RU000682"/>
    </source>
</evidence>
<organism evidence="11 12">
    <name type="scientific">Pelodiscus sinensis</name>
    <name type="common">Chinese softshell turtle</name>
    <name type="synonym">Trionyx sinensis</name>
    <dbReference type="NCBI Taxonomy" id="13735"/>
    <lineage>
        <taxon>Eukaryota</taxon>
        <taxon>Metazoa</taxon>
        <taxon>Chordata</taxon>
        <taxon>Craniata</taxon>
        <taxon>Vertebrata</taxon>
        <taxon>Euteleostomi</taxon>
        <taxon>Archelosauria</taxon>
        <taxon>Testudinata</taxon>
        <taxon>Testudines</taxon>
        <taxon>Cryptodira</taxon>
        <taxon>Trionychia</taxon>
        <taxon>Trionychidae</taxon>
        <taxon>Pelodiscus</taxon>
    </lineage>
</organism>
<dbReference type="GO" id="GO:0009792">
    <property type="term" value="P:embryo development ending in birth or egg hatching"/>
    <property type="evidence" value="ECO:0007669"/>
    <property type="project" value="Ensembl"/>
</dbReference>
<dbReference type="InterPro" id="IPR009057">
    <property type="entry name" value="Homeodomain-like_sf"/>
</dbReference>
<dbReference type="SMART" id="SM00389">
    <property type="entry name" value="HOX"/>
    <property type="match status" value="1"/>
</dbReference>
<name>K7GJ36_PELSI</name>
<keyword evidence="4 7" id="KW-0238">DNA-binding</keyword>
<dbReference type="GO" id="GO:0048477">
    <property type="term" value="P:oogenesis"/>
    <property type="evidence" value="ECO:0007669"/>
    <property type="project" value="Ensembl"/>
</dbReference>
<dbReference type="PANTHER" id="PTHR47777:SF1">
    <property type="entry name" value="HOMEOBOX PROTEIN SEBOX"/>
    <property type="match status" value="1"/>
</dbReference>
<protein>
    <submittedName>
        <fullName evidence="11">SEBOX homeobox</fullName>
    </submittedName>
</protein>
<dbReference type="STRING" id="13735.ENSPSIP00000020297"/>
<dbReference type="GO" id="GO:0003677">
    <property type="term" value="F:DNA binding"/>
    <property type="evidence" value="ECO:0007669"/>
    <property type="project" value="UniProtKB-UniRule"/>
</dbReference>
<accession>K7GJ36</accession>
<keyword evidence="5 7" id="KW-0371">Homeobox</keyword>
<evidence type="ECO:0000313" key="11">
    <source>
        <dbReference type="Ensembl" id="ENSPSIP00000020297.1"/>
    </source>
</evidence>
<keyword evidence="12" id="KW-1185">Reference proteome</keyword>
<keyword evidence="6 7" id="KW-0539">Nucleus</keyword>
<dbReference type="InterPro" id="IPR001356">
    <property type="entry name" value="HD"/>
</dbReference>
<dbReference type="Proteomes" id="UP000007267">
    <property type="component" value="Unassembled WGS sequence"/>
</dbReference>
<dbReference type="Gene3D" id="1.10.10.60">
    <property type="entry name" value="Homeodomain-like"/>
    <property type="match status" value="1"/>
</dbReference>
<proteinExistence type="inferred from homology"/>
<feature type="DNA-binding region" description="Homeobox" evidence="7">
    <location>
        <begin position="17"/>
        <end position="76"/>
    </location>
</feature>
<dbReference type="GeneTree" id="ENSGT00920000149180"/>
<dbReference type="eggNOG" id="KOG0490">
    <property type="taxonomic scope" value="Eukaryota"/>
</dbReference>
<evidence type="ECO:0000256" key="5">
    <source>
        <dbReference type="ARBA" id="ARBA00023155"/>
    </source>
</evidence>
<dbReference type="HOGENOM" id="CLU_080455_0_0_1"/>
<evidence type="ECO:0000256" key="7">
    <source>
        <dbReference type="PROSITE-ProRule" id="PRU00108"/>
    </source>
</evidence>
<dbReference type="Ensembl" id="ENSPSIT00000020393.1">
    <property type="protein sequence ID" value="ENSPSIP00000020297.1"/>
    <property type="gene ID" value="ENSPSIG00000017976.1"/>
</dbReference>
<dbReference type="Pfam" id="PF00046">
    <property type="entry name" value="Homeodomain"/>
    <property type="match status" value="1"/>
</dbReference>
<dbReference type="AlphaFoldDB" id="K7GJ36"/>
<dbReference type="GO" id="GO:0005634">
    <property type="term" value="C:nucleus"/>
    <property type="evidence" value="ECO:0007669"/>
    <property type="project" value="UniProtKB-SubCell"/>
</dbReference>
<dbReference type="OMA" id="AFAAWPY"/>
<evidence type="ECO:0000256" key="3">
    <source>
        <dbReference type="ARBA" id="ARBA00022473"/>
    </source>
</evidence>
<dbReference type="EMBL" id="AGCU01051741">
    <property type="status" value="NOT_ANNOTATED_CDS"/>
    <property type="molecule type" value="Genomic_DNA"/>
</dbReference>
<dbReference type="PROSITE" id="PS50071">
    <property type="entry name" value="HOMEOBOX_2"/>
    <property type="match status" value="1"/>
</dbReference>
<comment type="similarity">
    <text evidence="2">Belongs to the paired homeobox family.</text>
</comment>
<evidence type="ECO:0000313" key="12">
    <source>
        <dbReference type="Proteomes" id="UP000007267"/>
    </source>
</evidence>
<dbReference type="InterPro" id="IPR042223">
    <property type="entry name" value="SEBOX"/>
</dbReference>
<evidence type="ECO:0000256" key="6">
    <source>
        <dbReference type="ARBA" id="ARBA00023242"/>
    </source>
</evidence>